<dbReference type="InterPro" id="IPR036761">
    <property type="entry name" value="TTHA0802/YceI-like_sf"/>
</dbReference>
<proteinExistence type="predicted"/>
<dbReference type="InterPro" id="IPR007372">
    <property type="entry name" value="Lipid/polyisoprenoid-bd_YceI"/>
</dbReference>
<keyword evidence="4" id="KW-1185">Reference proteome</keyword>
<sequence length="189" mass="20901">MKKTIPVLAFILLPFLGFPQSWSLDKAHAKAGFTVTHNLISEVDGYFKKFDASITTSKPDFSDAVFEMSAETASINTENEMRDGHLKGDSFFDTTKFPILVFKSTSFSKVSGNKYKMTGNLTIKGTTKPVTMDVTLLGPNIDERSKKQILGIKVTTKIDRQDFKVGTSLASKTVADEVELRATGEFKQN</sequence>
<dbReference type="SUPFAM" id="SSF101874">
    <property type="entry name" value="YceI-like"/>
    <property type="match status" value="1"/>
</dbReference>
<keyword evidence="1" id="KW-0732">Signal</keyword>
<gene>
    <name evidence="3" type="ORF">FDK13_07210</name>
</gene>
<organism evidence="3 4">
    <name type="scientific">Dyadobacter frigoris</name>
    <dbReference type="NCBI Taxonomy" id="2576211"/>
    <lineage>
        <taxon>Bacteria</taxon>
        <taxon>Pseudomonadati</taxon>
        <taxon>Bacteroidota</taxon>
        <taxon>Cytophagia</taxon>
        <taxon>Cytophagales</taxon>
        <taxon>Spirosomataceae</taxon>
        <taxon>Dyadobacter</taxon>
    </lineage>
</organism>
<protein>
    <submittedName>
        <fullName evidence="3">YceI family protein</fullName>
    </submittedName>
</protein>
<evidence type="ECO:0000259" key="2">
    <source>
        <dbReference type="SMART" id="SM00867"/>
    </source>
</evidence>
<dbReference type="Gene3D" id="2.40.128.110">
    <property type="entry name" value="Lipid/polyisoprenoid-binding, YceI-like"/>
    <property type="match status" value="1"/>
</dbReference>
<dbReference type="PANTHER" id="PTHR34406">
    <property type="entry name" value="PROTEIN YCEI"/>
    <property type="match status" value="1"/>
</dbReference>
<feature type="chain" id="PRO_5020191164" evidence="1">
    <location>
        <begin position="24"/>
        <end position="189"/>
    </location>
</feature>
<feature type="signal peptide" evidence="1">
    <location>
        <begin position="1"/>
        <end position="23"/>
    </location>
</feature>
<name>A0A4V6Y1Z8_9BACT</name>
<dbReference type="OrthoDB" id="9811006at2"/>
<evidence type="ECO:0000313" key="4">
    <source>
        <dbReference type="Proteomes" id="UP000304900"/>
    </source>
</evidence>
<dbReference type="PANTHER" id="PTHR34406:SF1">
    <property type="entry name" value="PROTEIN YCEI"/>
    <property type="match status" value="1"/>
</dbReference>
<comment type="caution">
    <text evidence="3">The sequence shown here is derived from an EMBL/GenBank/DDBJ whole genome shotgun (WGS) entry which is preliminary data.</text>
</comment>
<dbReference type="RefSeq" id="WP_137339331.1">
    <property type="nucleotide sequence ID" value="NZ_BSQH01000002.1"/>
</dbReference>
<evidence type="ECO:0000313" key="3">
    <source>
        <dbReference type="EMBL" id="TKT92603.1"/>
    </source>
</evidence>
<dbReference type="AlphaFoldDB" id="A0A4V6Y1Z8"/>
<reference evidence="3 4" key="1">
    <citation type="submission" date="2019-05" db="EMBL/GenBank/DDBJ databases">
        <title>Dyadobacter AR-3-8 sp. nov., isolated from arctic soil.</title>
        <authorList>
            <person name="Chaudhary D.K."/>
        </authorList>
    </citation>
    <scope>NUCLEOTIDE SEQUENCE [LARGE SCALE GENOMIC DNA]</scope>
    <source>
        <strain evidence="3 4">AR-3-8</strain>
    </source>
</reference>
<dbReference type="EMBL" id="SZVO01000003">
    <property type="protein sequence ID" value="TKT92603.1"/>
    <property type="molecule type" value="Genomic_DNA"/>
</dbReference>
<dbReference type="Pfam" id="PF04264">
    <property type="entry name" value="YceI"/>
    <property type="match status" value="1"/>
</dbReference>
<dbReference type="SMART" id="SM00867">
    <property type="entry name" value="YceI"/>
    <property type="match status" value="1"/>
</dbReference>
<dbReference type="Proteomes" id="UP000304900">
    <property type="component" value="Unassembled WGS sequence"/>
</dbReference>
<evidence type="ECO:0000256" key="1">
    <source>
        <dbReference type="SAM" id="SignalP"/>
    </source>
</evidence>
<feature type="domain" description="Lipid/polyisoprenoid-binding YceI-like" evidence="2">
    <location>
        <begin position="21"/>
        <end position="187"/>
    </location>
</feature>
<accession>A0A4V6Y1Z8</accession>